<feature type="compositionally biased region" description="Basic and acidic residues" evidence="3">
    <location>
        <begin position="323"/>
        <end position="333"/>
    </location>
</feature>
<dbReference type="Proteomes" id="UP001396334">
    <property type="component" value="Unassembled WGS sequence"/>
</dbReference>
<sequence>MAKALFRSLRRASRFSDSIHRHSSSLIAEVVIFGPLKPIVAPNPTIPPWVSRHLSHGTVNLVISQGKTKFETHQIDPPKKEKWRNKKRFKLQKKREKEKRKAANRRDPRRLGLTRKPKKKFANAEERIKYKLEKARIKEALLVERLKHYEVSKAQGPVVKPHVLTGEERFYMKKMAQKRSNYVPIGRRGIFGGVILNMHMHWKKHETVKVICKPCKPGQVHEYADEIARLSGGIPVQIIGDDTIVFYRGKNYVQPEVMSPVDTLSKKRALEKSKYEQSLESVRRFIVIAEKELELYYRHVALYGDPNSRNPVSILDSPTKNTHQIERDGHDSTPMRLSPRISVTEADPIYEELSETEEDLEGDNLSMRGSDSEYEVSYLDKDSEGNSSGLHGSDEEDLCLSDSCWEDDVSCCDEDGE</sequence>
<protein>
    <recommendedName>
        <fullName evidence="4">CRM domain-containing protein</fullName>
    </recommendedName>
</protein>
<feature type="compositionally biased region" description="Basic and acidic residues" evidence="3">
    <location>
        <begin position="99"/>
        <end position="110"/>
    </location>
</feature>
<evidence type="ECO:0000256" key="2">
    <source>
        <dbReference type="PROSITE-ProRule" id="PRU00626"/>
    </source>
</evidence>
<dbReference type="Pfam" id="PF01985">
    <property type="entry name" value="CRS1_YhbY"/>
    <property type="match status" value="1"/>
</dbReference>
<dbReference type="SUPFAM" id="SSF75471">
    <property type="entry name" value="YhbY-like"/>
    <property type="match status" value="1"/>
</dbReference>
<accession>A0ABR2P7F5</accession>
<dbReference type="SMART" id="SM01103">
    <property type="entry name" value="CRS1_YhbY"/>
    <property type="match status" value="1"/>
</dbReference>
<feature type="domain" description="CRM" evidence="4">
    <location>
        <begin position="162"/>
        <end position="259"/>
    </location>
</feature>
<evidence type="ECO:0000259" key="4">
    <source>
        <dbReference type="PROSITE" id="PS51295"/>
    </source>
</evidence>
<gene>
    <name evidence="5" type="ORF">V6N11_029700</name>
</gene>
<dbReference type="PANTHER" id="PTHR31426:SF2">
    <property type="entry name" value="OS01G0958400 PROTEIN"/>
    <property type="match status" value="1"/>
</dbReference>
<name>A0ABR2P7F5_9ROSI</name>
<dbReference type="InterPro" id="IPR035920">
    <property type="entry name" value="YhbY-like_sf"/>
</dbReference>
<evidence type="ECO:0000256" key="1">
    <source>
        <dbReference type="ARBA" id="ARBA00022884"/>
    </source>
</evidence>
<dbReference type="PANTHER" id="PTHR31426">
    <property type="entry name" value="GROUP II INTRON SPLICING FACTOR CRS1-LIKE"/>
    <property type="match status" value="1"/>
</dbReference>
<evidence type="ECO:0000313" key="5">
    <source>
        <dbReference type="EMBL" id="KAK8984385.1"/>
    </source>
</evidence>
<comment type="caution">
    <text evidence="5">The sequence shown here is derived from an EMBL/GenBank/DDBJ whole genome shotgun (WGS) entry which is preliminary data.</text>
</comment>
<dbReference type="InterPro" id="IPR040286">
    <property type="entry name" value="At3g25440-like"/>
</dbReference>
<keyword evidence="1 2" id="KW-0694">RNA-binding</keyword>
<dbReference type="InterPro" id="IPR001890">
    <property type="entry name" value="RNA-binding_CRM"/>
</dbReference>
<dbReference type="Gene3D" id="3.30.110.60">
    <property type="entry name" value="YhbY-like"/>
    <property type="match status" value="1"/>
</dbReference>
<evidence type="ECO:0000313" key="6">
    <source>
        <dbReference type="Proteomes" id="UP001396334"/>
    </source>
</evidence>
<feature type="compositionally biased region" description="Basic residues" evidence="3">
    <location>
        <begin position="89"/>
        <end position="98"/>
    </location>
</feature>
<reference evidence="5 6" key="1">
    <citation type="journal article" date="2024" name="G3 (Bethesda)">
        <title>Genome assembly of Hibiscus sabdariffa L. provides insights into metabolisms of medicinal natural products.</title>
        <authorList>
            <person name="Kim T."/>
        </authorList>
    </citation>
    <scope>NUCLEOTIDE SEQUENCE [LARGE SCALE GENOMIC DNA]</scope>
    <source>
        <strain evidence="5">TK-2024</strain>
        <tissue evidence="5">Old leaves</tissue>
    </source>
</reference>
<evidence type="ECO:0000256" key="3">
    <source>
        <dbReference type="SAM" id="MobiDB-lite"/>
    </source>
</evidence>
<proteinExistence type="predicted"/>
<feature type="region of interest" description="Disordered" evidence="3">
    <location>
        <begin position="89"/>
        <end position="113"/>
    </location>
</feature>
<feature type="region of interest" description="Disordered" evidence="3">
    <location>
        <begin position="354"/>
        <end position="397"/>
    </location>
</feature>
<feature type="region of interest" description="Disordered" evidence="3">
    <location>
        <begin position="315"/>
        <end position="337"/>
    </location>
</feature>
<organism evidence="5 6">
    <name type="scientific">Hibiscus sabdariffa</name>
    <name type="common">roselle</name>
    <dbReference type="NCBI Taxonomy" id="183260"/>
    <lineage>
        <taxon>Eukaryota</taxon>
        <taxon>Viridiplantae</taxon>
        <taxon>Streptophyta</taxon>
        <taxon>Embryophyta</taxon>
        <taxon>Tracheophyta</taxon>
        <taxon>Spermatophyta</taxon>
        <taxon>Magnoliopsida</taxon>
        <taxon>eudicotyledons</taxon>
        <taxon>Gunneridae</taxon>
        <taxon>Pentapetalae</taxon>
        <taxon>rosids</taxon>
        <taxon>malvids</taxon>
        <taxon>Malvales</taxon>
        <taxon>Malvaceae</taxon>
        <taxon>Malvoideae</taxon>
        <taxon>Hibiscus</taxon>
    </lineage>
</organism>
<dbReference type="PROSITE" id="PS51295">
    <property type="entry name" value="CRM"/>
    <property type="match status" value="1"/>
</dbReference>
<keyword evidence="6" id="KW-1185">Reference proteome</keyword>
<dbReference type="EMBL" id="JBBPBN010000078">
    <property type="protein sequence ID" value="KAK8984385.1"/>
    <property type="molecule type" value="Genomic_DNA"/>
</dbReference>